<dbReference type="STRING" id="1236989.JCM15548_14212"/>
<evidence type="ECO:0000256" key="4">
    <source>
        <dbReference type="ARBA" id="ARBA00022989"/>
    </source>
</evidence>
<sequence>MNPFLLIQAAGQALGEEVEGEEAVEQSINLIELMLKGGWIMLPLAVLSIIAVYIFVERYLALKRASIEDTTFMNRIKDYIHDGKIDSALALCRSNNHPISRMIEKGVSRIGRPLSDVSTAIENVGNLEVSRMEKGLPTLATVAGGAPMIGFLGTVIGMIKSFWEMSNAGNNIMVDQLAGGIYTALVTTVTGLIVGIIAYFAYNILVARVEKVVFKMEARTMEFMDILNEPAR</sequence>
<evidence type="ECO:0000256" key="2">
    <source>
        <dbReference type="ARBA" id="ARBA00022475"/>
    </source>
</evidence>
<dbReference type="GO" id="GO:0017038">
    <property type="term" value="P:protein import"/>
    <property type="evidence" value="ECO:0007669"/>
    <property type="project" value="TreeGrafter"/>
</dbReference>
<dbReference type="EMBL" id="BAZW01000063">
    <property type="protein sequence ID" value="GAO31813.1"/>
    <property type="molecule type" value="Genomic_DNA"/>
</dbReference>
<evidence type="ECO:0000256" key="1">
    <source>
        <dbReference type="ARBA" id="ARBA00004651"/>
    </source>
</evidence>
<reference evidence="9 10" key="1">
    <citation type="journal article" date="2015" name="Microbes Environ.">
        <title>Distribution and evolution of nitrogen fixation genes in the phylum bacteroidetes.</title>
        <authorList>
            <person name="Inoue J."/>
            <person name="Oshima K."/>
            <person name="Suda W."/>
            <person name="Sakamoto M."/>
            <person name="Iino T."/>
            <person name="Noda S."/>
            <person name="Hongoh Y."/>
            <person name="Hattori M."/>
            <person name="Ohkuma M."/>
        </authorList>
    </citation>
    <scope>NUCLEOTIDE SEQUENCE [LARGE SCALE GENOMIC DNA]</scope>
    <source>
        <strain evidence="9">JCM 15548</strain>
    </source>
</reference>
<evidence type="ECO:0000313" key="10">
    <source>
        <dbReference type="Proteomes" id="UP000032900"/>
    </source>
</evidence>
<dbReference type="GO" id="GO:0005886">
    <property type="term" value="C:plasma membrane"/>
    <property type="evidence" value="ECO:0007669"/>
    <property type="project" value="UniProtKB-SubCell"/>
</dbReference>
<comment type="subcellular location">
    <subcellularLocation>
        <location evidence="1">Cell membrane</location>
        <topology evidence="1">Multi-pass membrane protein</topology>
    </subcellularLocation>
    <subcellularLocation>
        <location evidence="6">Membrane</location>
        <topology evidence="6">Multi-pass membrane protein</topology>
    </subcellularLocation>
</comment>
<keyword evidence="2" id="KW-1003">Cell membrane</keyword>
<feature type="transmembrane region" description="Helical" evidence="7">
    <location>
        <begin position="39"/>
        <end position="56"/>
    </location>
</feature>
<keyword evidence="4 7" id="KW-1133">Transmembrane helix</keyword>
<keyword evidence="3 7" id="KW-0812">Transmembrane</keyword>
<name>A0A0E9M2J1_9BACT</name>
<keyword evidence="6" id="KW-0813">Transport</keyword>
<protein>
    <submittedName>
        <fullName evidence="9">MotA/TolQ/ExbB proton channel family protein</fullName>
    </submittedName>
</protein>
<feature type="transmembrane region" description="Helical" evidence="7">
    <location>
        <begin position="139"/>
        <end position="159"/>
    </location>
</feature>
<accession>A0A0E9M2J1</accession>
<feature type="domain" description="MotA/TolQ/ExbB proton channel" evidence="8">
    <location>
        <begin position="96"/>
        <end position="217"/>
    </location>
</feature>
<dbReference type="RefSeq" id="WP_062128167.1">
    <property type="nucleotide sequence ID" value="NZ_BAZW01000063.1"/>
</dbReference>
<dbReference type="InterPro" id="IPR002898">
    <property type="entry name" value="MotA_ExbB_proton_chnl"/>
</dbReference>
<evidence type="ECO:0000256" key="6">
    <source>
        <dbReference type="RuleBase" id="RU004057"/>
    </source>
</evidence>
<keyword evidence="6" id="KW-0653">Protein transport</keyword>
<feature type="transmembrane region" description="Helical" evidence="7">
    <location>
        <begin position="179"/>
        <end position="202"/>
    </location>
</feature>
<dbReference type="OrthoDB" id="4045at2"/>
<gene>
    <name evidence="9" type="ORF">JCM15548_14212</name>
</gene>
<evidence type="ECO:0000256" key="7">
    <source>
        <dbReference type="SAM" id="Phobius"/>
    </source>
</evidence>
<evidence type="ECO:0000259" key="8">
    <source>
        <dbReference type="Pfam" id="PF01618"/>
    </source>
</evidence>
<proteinExistence type="inferred from homology"/>
<dbReference type="InterPro" id="IPR050790">
    <property type="entry name" value="ExbB/TolQ_transport"/>
</dbReference>
<keyword evidence="10" id="KW-1185">Reference proteome</keyword>
<comment type="caution">
    <text evidence="9">The sequence shown here is derived from an EMBL/GenBank/DDBJ whole genome shotgun (WGS) entry which is preliminary data.</text>
</comment>
<evidence type="ECO:0000313" key="9">
    <source>
        <dbReference type="EMBL" id="GAO31813.1"/>
    </source>
</evidence>
<dbReference type="PANTHER" id="PTHR30625">
    <property type="entry name" value="PROTEIN TOLQ"/>
    <property type="match status" value="1"/>
</dbReference>
<organism evidence="9 10">
    <name type="scientific">Geofilum rubicundum JCM 15548</name>
    <dbReference type="NCBI Taxonomy" id="1236989"/>
    <lineage>
        <taxon>Bacteria</taxon>
        <taxon>Pseudomonadati</taxon>
        <taxon>Bacteroidota</taxon>
        <taxon>Bacteroidia</taxon>
        <taxon>Marinilabiliales</taxon>
        <taxon>Marinilabiliaceae</taxon>
        <taxon>Geofilum</taxon>
    </lineage>
</organism>
<dbReference type="PANTHER" id="PTHR30625:SF17">
    <property type="entry name" value="TOLQ-RELATED"/>
    <property type="match status" value="1"/>
</dbReference>
<dbReference type="Proteomes" id="UP000032900">
    <property type="component" value="Unassembled WGS sequence"/>
</dbReference>
<comment type="similarity">
    <text evidence="6">Belongs to the exbB/tolQ family.</text>
</comment>
<keyword evidence="5 7" id="KW-0472">Membrane</keyword>
<dbReference type="AlphaFoldDB" id="A0A0E9M2J1"/>
<evidence type="ECO:0000256" key="3">
    <source>
        <dbReference type="ARBA" id="ARBA00022692"/>
    </source>
</evidence>
<evidence type="ECO:0000256" key="5">
    <source>
        <dbReference type="ARBA" id="ARBA00023136"/>
    </source>
</evidence>
<dbReference type="Pfam" id="PF01618">
    <property type="entry name" value="MotA_ExbB"/>
    <property type="match status" value="1"/>
</dbReference>